<gene>
    <name evidence="8" type="primary">hemX2</name>
    <name evidence="8" type="ordered locus">aq_2043</name>
</gene>
<evidence type="ECO:0000256" key="3">
    <source>
        <dbReference type="ARBA" id="ARBA00022748"/>
    </source>
</evidence>
<dbReference type="InParanoid" id="O67831"/>
<dbReference type="HOGENOM" id="CLU_049710_2_2_0"/>
<dbReference type="RefSeq" id="WP_010881336.1">
    <property type="nucleotide sequence ID" value="NC_000918.1"/>
</dbReference>
<feature type="transmembrane region" description="Helical" evidence="6">
    <location>
        <begin position="17"/>
        <end position="34"/>
    </location>
</feature>
<feature type="domain" description="Cytochrome c assembly protein" evidence="7">
    <location>
        <begin position="103"/>
        <end position="307"/>
    </location>
</feature>
<feature type="transmembrane region" description="Helical" evidence="6">
    <location>
        <begin position="103"/>
        <end position="123"/>
    </location>
</feature>
<feature type="transmembrane region" description="Helical" evidence="6">
    <location>
        <begin position="217"/>
        <end position="240"/>
    </location>
</feature>
<dbReference type="PANTHER" id="PTHR30071:SF1">
    <property type="entry name" value="CYTOCHROME B_B6 PROTEIN-RELATED"/>
    <property type="match status" value="1"/>
</dbReference>
<dbReference type="GO" id="GO:0005886">
    <property type="term" value="C:plasma membrane"/>
    <property type="evidence" value="ECO:0000318"/>
    <property type="project" value="GO_Central"/>
</dbReference>
<keyword evidence="3" id="KW-0201">Cytochrome c-type biogenesis</keyword>
<dbReference type="PANTHER" id="PTHR30071">
    <property type="entry name" value="HEME EXPORTER PROTEIN C"/>
    <property type="match status" value="1"/>
</dbReference>
<sequence length="312" mass="35727">MREVSLNEKEFHLNKDLFFLLGGVLLSVLAGFFLPFENLFWYKSAFLGYILSSVVYVAYLLVRERIVGVVATLTLYLSLLLNLTGMIRRAYESYKLGVFHPPWSNLFEALTFWSFIAGFVYLVIERKYGFKILGAFVIPVIAAISGFAIYKANPEITPLMPALRSYWLYLHVVTAFTGYAGFTVAFGGAVAYLLKEHFPENKFVKNLLPRREILDEITYKSIAIVFPIWTASIILGAAWANEAWGGYWSWDPKEVWSLIVWLFFGAYLHARQLMGWKGKRVAWLVVFGFITVLICFFAVNLYFPGLHSYATE</sequence>
<dbReference type="PATRIC" id="fig|224324.8.peg.1577"/>
<feature type="transmembrane region" description="Helical" evidence="6">
    <location>
        <begin position="130"/>
        <end position="150"/>
    </location>
</feature>
<feature type="transmembrane region" description="Helical" evidence="6">
    <location>
        <begin position="69"/>
        <end position="91"/>
    </location>
</feature>
<dbReference type="KEGG" id="aae:aq_2043"/>
<dbReference type="Proteomes" id="UP000000798">
    <property type="component" value="Chromosome"/>
</dbReference>
<accession>O67831</accession>
<evidence type="ECO:0000256" key="6">
    <source>
        <dbReference type="SAM" id="Phobius"/>
    </source>
</evidence>
<evidence type="ECO:0000256" key="4">
    <source>
        <dbReference type="ARBA" id="ARBA00022989"/>
    </source>
</evidence>
<comment type="subcellular location">
    <subcellularLocation>
        <location evidence="1">Membrane</location>
        <topology evidence="1">Multi-pass membrane protein</topology>
    </subcellularLocation>
</comment>
<keyword evidence="5 6" id="KW-0472">Membrane</keyword>
<reference evidence="8 9" key="1">
    <citation type="journal article" date="1998" name="Nature">
        <title>The complete genome of the hyperthermophilic bacterium Aquifex aeolicus.</title>
        <authorList>
            <person name="Deckert G."/>
            <person name="Warren P.V."/>
            <person name="Gaasterland T."/>
            <person name="Young W.G."/>
            <person name="Lenox A.L."/>
            <person name="Graham D.E."/>
            <person name="Overbeek R."/>
            <person name="Snead M.A."/>
            <person name="Keller M."/>
            <person name="Aujay M."/>
            <person name="Huber R."/>
            <person name="Feldman R.A."/>
            <person name="Short J.M."/>
            <person name="Olson G.J."/>
            <person name="Swanson R.V."/>
        </authorList>
    </citation>
    <scope>NUCLEOTIDE SEQUENCE [LARGE SCALE GENOMIC DNA]</scope>
    <source>
        <strain evidence="8 9">VF5</strain>
    </source>
</reference>
<keyword evidence="2 6" id="KW-0812">Transmembrane</keyword>
<dbReference type="AlphaFoldDB" id="O67831"/>
<feature type="transmembrane region" description="Helical" evidence="6">
    <location>
        <begin position="255"/>
        <end position="270"/>
    </location>
</feature>
<evidence type="ECO:0000256" key="1">
    <source>
        <dbReference type="ARBA" id="ARBA00004141"/>
    </source>
</evidence>
<evidence type="ECO:0000256" key="5">
    <source>
        <dbReference type="ARBA" id="ARBA00023136"/>
    </source>
</evidence>
<dbReference type="NCBIfam" id="TIGR03144">
    <property type="entry name" value="cytochr_II_ccsB"/>
    <property type="match status" value="1"/>
</dbReference>
<proteinExistence type="predicted"/>
<feature type="transmembrane region" description="Helical" evidence="6">
    <location>
        <begin position="170"/>
        <end position="194"/>
    </location>
</feature>
<dbReference type="InterPro" id="IPR045062">
    <property type="entry name" value="Cyt_c_biogenesis_CcsA/CcmC"/>
</dbReference>
<dbReference type="InterPro" id="IPR017562">
    <property type="entry name" value="Cyt_c_biogenesis_CcsA"/>
</dbReference>
<evidence type="ECO:0000313" key="8">
    <source>
        <dbReference type="EMBL" id="AAC07795.1"/>
    </source>
</evidence>
<keyword evidence="4 6" id="KW-1133">Transmembrane helix</keyword>
<dbReference type="OrthoDB" id="9814290at2"/>
<keyword evidence="9" id="KW-1185">Reference proteome</keyword>
<feature type="transmembrane region" description="Helical" evidence="6">
    <location>
        <begin position="40"/>
        <end position="62"/>
    </location>
</feature>
<dbReference type="EnsemblBacteria" id="AAC07795">
    <property type="protein sequence ID" value="AAC07795"/>
    <property type="gene ID" value="aq_2043"/>
</dbReference>
<name>O67831_AQUAE</name>
<dbReference type="eggNOG" id="COG0755">
    <property type="taxonomic scope" value="Bacteria"/>
</dbReference>
<dbReference type="GO" id="GO:0020037">
    <property type="term" value="F:heme binding"/>
    <property type="evidence" value="ECO:0007669"/>
    <property type="project" value="InterPro"/>
</dbReference>
<dbReference type="GO" id="GO:0017004">
    <property type="term" value="P:cytochrome complex assembly"/>
    <property type="evidence" value="ECO:0007669"/>
    <property type="project" value="UniProtKB-KW"/>
</dbReference>
<dbReference type="Pfam" id="PF01578">
    <property type="entry name" value="Cytochrom_C_asm"/>
    <property type="match status" value="1"/>
</dbReference>
<dbReference type="PIR" id="C70475">
    <property type="entry name" value="C70475"/>
</dbReference>
<dbReference type="EMBL" id="AE000657">
    <property type="protein sequence ID" value="AAC07795.1"/>
    <property type="molecule type" value="Genomic_DNA"/>
</dbReference>
<dbReference type="STRING" id="224324.aq_2043"/>
<evidence type="ECO:0000259" key="7">
    <source>
        <dbReference type="Pfam" id="PF01578"/>
    </source>
</evidence>
<feature type="transmembrane region" description="Helical" evidence="6">
    <location>
        <begin position="282"/>
        <end position="303"/>
    </location>
</feature>
<dbReference type="InterPro" id="IPR002541">
    <property type="entry name" value="Cyt_c_assembly"/>
</dbReference>
<organism evidence="8 9">
    <name type="scientific">Aquifex aeolicus (strain VF5)</name>
    <dbReference type="NCBI Taxonomy" id="224324"/>
    <lineage>
        <taxon>Bacteria</taxon>
        <taxon>Pseudomonadati</taxon>
        <taxon>Aquificota</taxon>
        <taxon>Aquificia</taxon>
        <taxon>Aquificales</taxon>
        <taxon>Aquificaceae</taxon>
        <taxon>Aquifex</taxon>
    </lineage>
</organism>
<protein>
    <submittedName>
        <fullName evidence="8">Cytochrome c biogenesis protein</fullName>
    </submittedName>
</protein>
<evidence type="ECO:0000313" key="9">
    <source>
        <dbReference type="Proteomes" id="UP000000798"/>
    </source>
</evidence>
<evidence type="ECO:0000256" key="2">
    <source>
        <dbReference type="ARBA" id="ARBA00022692"/>
    </source>
</evidence>